<keyword evidence="6" id="KW-0119">Carbohydrate metabolism</keyword>
<dbReference type="GO" id="GO:0005524">
    <property type="term" value="F:ATP binding"/>
    <property type="evidence" value="ECO:0007669"/>
    <property type="project" value="UniProtKB-KW"/>
</dbReference>
<evidence type="ECO:0000313" key="10">
    <source>
        <dbReference type="Proteomes" id="UP000177583"/>
    </source>
</evidence>
<dbReference type="InterPro" id="IPR014729">
    <property type="entry name" value="Rossmann-like_a/b/a_fold"/>
</dbReference>
<comment type="catalytic activity">
    <reaction evidence="7">
        <text>D-glycero-beta-D-manno-heptose 1-phosphate + ATP + H(+) = ADP-D-glycero-beta-D-manno-heptose + diphosphate</text>
        <dbReference type="Rhea" id="RHEA:27465"/>
        <dbReference type="ChEBI" id="CHEBI:15378"/>
        <dbReference type="ChEBI" id="CHEBI:30616"/>
        <dbReference type="ChEBI" id="CHEBI:33019"/>
        <dbReference type="ChEBI" id="CHEBI:59967"/>
        <dbReference type="ChEBI" id="CHEBI:61593"/>
        <dbReference type="EC" id="2.7.7.70"/>
    </reaction>
</comment>
<dbReference type="Pfam" id="PF01467">
    <property type="entry name" value="CTP_transf_like"/>
    <property type="match status" value="1"/>
</dbReference>
<dbReference type="NCBIfam" id="TIGR00125">
    <property type="entry name" value="cyt_tran_rel"/>
    <property type="match status" value="1"/>
</dbReference>
<proteinExistence type="predicted"/>
<evidence type="ECO:0000313" key="9">
    <source>
        <dbReference type="EMBL" id="OGH00531.1"/>
    </source>
</evidence>
<reference evidence="9 10" key="1">
    <citation type="journal article" date="2016" name="Nat. Commun.">
        <title>Thousands of microbial genomes shed light on interconnected biogeochemical processes in an aquifer system.</title>
        <authorList>
            <person name="Anantharaman K."/>
            <person name="Brown C.T."/>
            <person name="Hug L.A."/>
            <person name="Sharon I."/>
            <person name="Castelle C.J."/>
            <person name="Probst A.J."/>
            <person name="Thomas B.C."/>
            <person name="Singh A."/>
            <person name="Wilkins M.J."/>
            <person name="Karaoz U."/>
            <person name="Brodie E.L."/>
            <person name="Williams K.H."/>
            <person name="Hubbard S.S."/>
            <person name="Banfield J.F."/>
        </authorList>
    </citation>
    <scope>NUCLEOTIDE SEQUENCE [LARGE SCALE GENOMIC DNA]</scope>
</reference>
<comment type="caution">
    <text evidence="9">The sequence shown here is derived from an EMBL/GenBank/DDBJ whole genome shotgun (WGS) entry which is preliminary data.</text>
</comment>
<name>A0A1F6GRB0_9PROT</name>
<evidence type="ECO:0000256" key="3">
    <source>
        <dbReference type="ARBA" id="ARBA00022695"/>
    </source>
</evidence>
<dbReference type="InterPro" id="IPR011914">
    <property type="entry name" value="RfaE_dom_II"/>
</dbReference>
<dbReference type="GO" id="GO:0016779">
    <property type="term" value="F:nucleotidyltransferase activity"/>
    <property type="evidence" value="ECO:0007669"/>
    <property type="project" value="UniProtKB-KW"/>
</dbReference>
<dbReference type="Proteomes" id="UP000177583">
    <property type="component" value="Unassembled WGS sequence"/>
</dbReference>
<dbReference type="SUPFAM" id="SSF52374">
    <property type="entry name" value="Nucleotidylyl transferase"/>
    <property type="match status" value="1"/>
</dbReference>
<dbReference type="PANTHER" id="PTHR43793">
    <property type="entry name" value="FAD SYNTHASE"/>
    <property type="match status" value="1"/>
</dbReference>
<evidence type="ECO:0000256" key="1">
    <source>
        <dbReference type="ARBA" id="ARBA00012519"/>
    </source>
</evidence>
<accession>A0A1F6GRB0</accession>
<dbReference type="EC" id="2.7.7.70" evidence="1"/>
<dbReference type="AlphaFoldDB" id="A0A1F6GRB0"/>
<sequence>MDQITEHKIQSRESLAPLFESLRGQGKKIVFTNGCFDLIHKGHTRYLREARAAGDLLVVAVNTDASVVRLKGPKRPVVPLAERMEILAGFYFVDYVTFFDEDTPFETIRQLKPHRLIKGGDYALDQIVGKDLVEGWGGEVFTIPEIPGGSTTGVIERILALNETDV</sequence>
<dbReference type="EMBL" id="MFNF01000045">
    <property type="protein sequence ID" value="OGH00531.1"/>
    <property type="molecule type" value="Genomic_DNA"/>
</dbReference>
<dbReference type="InterPro" id="IPR050385">
    <property type="entry name" value="Archaeal_FAD_synthase"/>
</dbReference>
<dbReference type="GO" id="GO:0005975">
    <property type="term" value="P:carbohydrate metabolic process"/>
    <property type="evidence" value="ECO:0007669"/>
    <property type="project" value="InterPro"/>
</dbReference>
<keyword evidence="2" id="KW-0808">Transferase</keyword>
<gene>
    <name evidence="9" type="ORF">A2557_10375</name>
</gene>
<dbReference type="Gene3D" id="3.40.50.620">
    <property type="entry name" value="HUPs"/>
    <property type="match status" value="1"/>
</dbReference>
<evidence type="ECO:0000256" key="6">
    <source>
        <dbReference type="ARBA" id="ARBA00023277"/>
    </source>
</evidence>
<keyword evidence="5" id="KW-0067">ATP-binding</keyword>
<evidence type="ECO:0000259" key="8">
    <source>
        <dbReference type="Pfam" id="PF01467"/>
    </source>
</evidence>
<protein>
    <recommendedName>
        <fullName evidence="1">D-glycero-beta-D-manno-heptose 1-phosphate adenylyltransferase</fullName>
        <ecNumber evidence="1">2.7.7.70</ecNumber>
    </recommendedName>
</protein>
<dbReference type="PANTHER" id="PTHR43793:SF2">
    <property type="entry name" value="BIFUNCTIONAL PROTEIN HLDE"/>
    <property type="match status" value="1"/>
</dbReference>
<evidence type="ECO:0000256" key="5">
    <source>
        <dbReference type="ARBA" id="ARBA00022840"/>
    </source>
</evidence>
<keyword evidence="3" id="KW-0548">Nucleotidyltransferase</keyword>
<evidence type="ECO:0000256" key="7">
    <source>
        <dbReference type="ARBA" id="ARBA00047428"/>
    </source>
</evidence>
<dbReference type="NCBIfam" id="TIGR02199">
    <property type="entry name" value="rfaE_dom_II"/>
    <property type="match status" value="1"/>
</dbReference>
<dbReference type="GO" id="GO:0016773">
    <property type="term" value="F:phosphotransferase activity, alcohol group as acceptor"/>
    <property type="evidence" value="ECO:0007669"/>
    <property type="project" value="InterPro"/>
</dbReference>
<dbReference type="InterPro" id="IPR004821">
    <property type="entry name" value="Cyt_trans-like"/>
</dbReference>
<organism evidence="9 10">
    <name type="scientific">Candidatus Lambdaproteobacteria bacterium RIFOXYD2_FULL_56_26</name>
    <dbReference type="NCBI Taxonomy" id="1817773"/>
    <lineage>
        <taxon>Bacteria</taxon>
        <taxon>Pseudomonadati</taxon>
        <taxon>Pseudomonadota</taxon>
        <taxon>Candidatus Lambdaproteobacteria</taxon>
    </lineage>
</organism>
<feature type="domain" description="Cytidyltransferase-like" evidence="8">
    <location>
        <begin position="31"/>
        <end position="126"/>
    </location>
</feature>
<evidence type="ECO:0000256" key="4">
    <source>
        <dbReference type="ARBA" id="ARBA00022741"/>
    </source>
</evidence>
<keyword evidence="4" id="KW-0547">Nucleotide-binding</keyword>
<evidence type="ECO:0000256" key="2">
    <source>
        <dbReference type="ARBA" id="ARBA00022679"/>
    </source>
</evidence>